<feature type="transmembrane region" description="Helical" evidence="1">
    <location>
        <begin position="35"/>
        <end position="52"/>
    </location>
</feature>
<evidence type="ECO:0000256" key="1">
    <source>
        <dbReference type="SAM" id="Phobius"/>
    </source>
</evidence>
<accession>A0A3W0IAH1</accession>
<dbReference type="EMBL" id="RSUV01000010">
    <property type="protein sequence ID" value="MIV44795.1"/>
    <property type="molecule type" value="Genomic_DNA"/>
</dbReference>
<protein>
    <submittedName>
        <fullName evidence="3">Uncharacterized protein</fullName>
    </submittedName>
</protein>
<keyword evidence="1" id="KW-1133">Transmembrane helix</keyword>
<name>A0A3W0IAH1_SALER</name>
<feature type="transmembrane region" description="Helical" evidence="1">
    <location>
        <begin position="5"/>
        <end position="23"/>
    </location>
</feature>
<evidence type="ECO:0000313" key="2">
    <source>
        <dbReference type="EMBL" id="MIK92101.1"/>
    </source>
</evidence>
<dbReference type="Proteomes" id="UP000839530">
    <property type="component" value="Unassembled WGS sequence"/>
</dbReference>
<dbReference type="AlphaFoldDB" id="A0A3W0IAH1"/>
<keyword evidence="1" id="KW-0812">Transmembrane</keyword>
<dbReference type="Proteomes" id="UP000885283">
    <property type="component" value="Unassembled WGS sequence"/>
</dbReference>
<gene>
    <name evidence="3" type="ORF">A7E06_15020</name>
    <name evidence="2" type="ORF">KO51_11110</name>
</gene>
<reference evidence="3" key="1">
    <citation type="submission" date="2018-07" db="EMBL/GenBank/DDBJ databases">
        <authorList>
            <consortium name="GenomeTrakr network: Whole genome sequencing for foodborne pathogen traceback"/>
        </authorList>
    </citation>
    <scope>NUCLEOTIDE SEQUENCE [LARGE SCALE GENOMIC DNA]</scope>
    <source>
        <strain evidence="3">CFSAN048114</strain>
        <strain evidence="2">FLUFL-1338</strain>
    </source>
</reference>
<evidence type="ECO:0000313" key="3">
    <source>
        <dbReference type="EMBL" id="MIV44795.1"/>
    </source>
</evidence>
<keyword evidence="1" id="KW-0472">Membrane</keyword>
<comment type="caution">
    <text evidence="3">The sequence shown here is derived from an EMBL/GenBank/DDBJ whole genome shotgun (WGS) entry which is preliminary data.</text>
</comment>
<sequence>MKKKFVSITKCAVFIFFMTFYGFSTGEGFNRDANGFSFFCLSILVIIAWVELKQTLFHTLGK</sequence>
<organism evidence="3">
    <name type="scientific">Salmonella enterica</name>
    <name type="common">Salmonella choleraesuis</name>
    <dbReference type="NCBI Taxonomy" id="28901"/>
    <lineage>
        <taxon>Bacteria</taxon>
        <taxon>Pseudomonadati</taxon>
        <taxon>Pseudomonadota</taxon>
        <taxon>Gammaproteobacteria</taxon>
        <taxon>Enterobacterales</taxon>
        <taxon>Enterobacteriaceae</taxon>
        <taxon>Salmonella</taxon>
    </lineage>
</organism>
<dbReference type="EMBL" id="RSMR01000009">
    <property type="protein sequence ID" value="MIK92101.1"/>
    <property type="molecule type" value="Genomic_DNA"/>
</dbReference>
<proteinExistence type="predicted"/>